<evidence type="ECO:0000256" key="1">
    <source>
        <dbReference type="SAM" id="MobiDB-lite"/>
    </source>
</evidence>
<gene>
    <name evidence="2" type="ORF">Mrose_02779</name>
</gene>
<protein>
    <submittedName>
        <fullName evidence="2">Uncharacterized protein</fullName>
    </submittedName>
</protein>
<dbReference type="Proteomes" id="UP000265341">
    <property type="component" value="Unassembled WGS sequence"/>
</dbReference>
<sequence length="222" mass="23273">MTLAAMEPYPRRRTRTPTLGLVSGLALLLLLAACGGEEGEGDPASQTYTLTAVESLPAVPGDTLTAYGTLPRSFSLSLEGGPLAAPLALTPTPVQGGVRFTLPPALLAGQPTLYLRWEGPDAQGKTSLSAPLAVLPRVEGAALSGRTLYLSGRGWPATPEGLEAAETLTRLEVDGLQHPRGWRGAGWSTPSPSRRATAGSPCGCGWRARPRRPTAWTSRRGR</sequence>
<accession>A0A399EKX8</accession>
<reference evidence="2 3" key="1">
    <citation type="submission" date="2018-08" db="EMBL/GenBank/DDBJ databases">
        <title>Meiothermus roseus NBRC 110900 genome sequencing project.</title>
        <authorList>
            <person name="Da Costa M.S."/>
            <person name="Albuquerque L."/>
            <person name="Raposo P."/>
            <person name="Froufe H.J.C."/>
            <person name="Barroso C.S."/>
            <person name="Egas C."/>
        </authorList>
    </citation>
    <scope>NUCLEOTIDE SEQUENCE [LARGE SCALE GENOMIC DNA]</scope>
    <source>
        <strain evidence="2 3">NBRC 110900</strain>
    </source>
</reference>
<evidence type="ECO:0000313" key="2">
    <source>
        <dbReference type="EMBL" id="RIH84103.1"/>
    </source>
</evidence>
<dbReference type="EMBL" id="QWLA01000063">
    <property type="protein sequence ID" value="RIH84103.1"/>
    <property type="molecule type" value="Genomic_DNA"/>
</dbReference>
<proteinExistence type="predicted"/>
<name>A0A399EKX8_9DEIN</name>
<dbReference type="AlphaFoldDB" id="A0A399EKX8"/>
<evidence type="ECO:0000313" key="3">
    <source>
        <dbReference type="Proteomes" id="UP000265341"/>
    </source>
</evidence>
<comment type="caution">
    <text evidence="2">The sequence shown here is derived from an EMBL/GenBank/DDBJ whole genome shotgun (WGS) entry which is preliminary data.</text>
</comment>
<organism evidence="2 3">
    <name type="scientific">Calidithermus roseus</name>
    <dbReference type="NCBI Taxonomy" id="1644118"/>
    <lineage>
        <taxon>Bacteria</taxon>
        <taxon>Thermotogati</taxon>
        <taxon>Deinococcota</taxon>
        <taxon>Deinococci</taxon>
        <taxon>Thermales</taxon>
        <taxon>Thermaceae</taxon>
        <taxon>Calidithermus</taxon>
    </lineage>
</organism>
<keyword evidence="3" id="KW-1185">Reference proteome</keyword>
<feature type="region of interest" description="Disordered" evidence="1">
    <location>
        <begin position="181"/>
        <end position="222"/>
    </location>
</feature>